<comment type="similarity">
    <text evidence="1 3">Belongs to the short-chain dehydrogenases/reductases (SDR) family.</text>
</comment>
<dbReference type="GO" id="GO:0016491">
    <property type="term" value="F:oxidoreductase activity"/>
    <property type="evidence" value="ECO:0007669"/>
    <property type="project" value="UniProtKB-KW"/>
</dbReference>
<keyword evidence="5" id="KW-1185">Reference proteome</keyword>
<keyword evidence="2 4" id="KW-0560">Oxidoreductase</keyword>
<accession>A0ABU0TFN2</accession>
<dbReference type="PANTHER" id="PTHR44196:SF1">
    <property type="entry name" value="DEHYDROGENASE_REDUCTASE SDR FAMILY MEMBER 7B"/>
    <property type="match status" value="1"/>
</dbReference>
<dbReference type="EMBL" id="JAUTAL010000001">
    <property type="protein sequence ID" value="MDQ1095873.1"/>
    <property type="molecule type" value="Genomic_DNA"/>
</dbReference>
<name>A0ABU0TFN2_9FLAO</name>
<dbReference type="RefSeq" id="WP_307447291.1">
    <property type="nucleotide sequence ID" value="NZ_JAUTAL010000001.1"/>
</dbReference>
<dbReference type="SUPFAM" id="SSF51735">
    <property type="entry name" value="NAD(P)-binding Rossmann-fold domains"/>
    <property type="match status" value="1"/>
</dbReference>
<evidence type="ECO:0000256" key="3">
    <source>
        <dbReference type="RuleBase" id="RU000363"/>
    </source>
</evidence>
<dbReference type="PANTHER" id="PTHR44196">
    <property type="entry name" value="DEHYDROGENASE/REDUCTASE SDR FAMILY MEMBER 7B"/>
    <property type="match status" value="1"/>
</dbReference>
<sequence length="257" mass="28119">MDLKKKSVLITGGSDGIGKGLAIRFLKSGSKVLVTGRNREKLDKLALENPGLHTVVNDIGKAEERELLAKYVKDQFSDLNLLINNAGIQRRIALAEDHSPWDERQQEIDILLSAPIHLNDLLIPHILKNDQPGMIINITSGGAYIPQVFAPVYSACKAALHSYTLTLAHALSRTKCKVVELIPPAVQTALAGPGLRHGVPLEEFCDHVFEEITNGKNTTIGFGPTGHLKVEISGRPVDDLLAESAERFPVKTYSDFY</sequence>
<gene>
    <name evidence="4" type="ORF">QE404_001020</name>
</gene>
<dbReference type="Pfam" id="PF00106">
    <property type="entry name" value="adh_short"/>
    <property type="match status" value="1"/>
</dbReference>
<dbReference type="InterPro" id="IPR036291">
    <property type="entry name" value="NAD(P)-bd_dom_sf"/>
</dbReference>
<evidence type="ECO:0000313" key="4">
    <source>
        <dbReference type="EMBL" id="MDQ1095873.1"/>
    </source>
</evidence>
<proteinExistence type="inferred from homology"/>
<dbReference type="PROSITE" id="PS00061">
    <property type="entry name" value="ADH_SHORT"/>
    <property type="match status" value="1"/>
</dbReference>
<organism evidence="4 5">
    <name type="scientific">Chryseobacterium camelliae</name>
    <dbReference type="NCBI Taxonomy" id="1265445"/>
    <lineage>
        <taxon>Bacteria</taxon>
        <taxon>Pseudomonadati</taxon>
        <taxon>Bacteroidota</taxon>
        <taxon>Flavobacteriia</taxon>
        <taxon>Flavobacteriales</taxon>
        <taxon>Weeksellaceae</taxon>
        <taxon>Chryseobacterium group</taxon>
        <taxon>Chryseobacterium</taxon>
    </lineage>
</organism>
<reference evidence="4 5" key="1">
    <citation type="submission" date="2023-07" db="EMBL/GenBank/DDBJ databases">
        <title>Functional and genomic diversity of the sorghum phyllosphere microbiome.</title>
        <authorList>
            <person name="Shade A."/>
        </authorList>
    </citation>
    <scope>NUCLEOTIDE SEQUENCE [LARGE SCALE GENOMIC DNA]</scope>
    <source>
        <strain evidence="4 5">SORGH_AS_1064</strain>
    </source>
</reference>
<dbReference type="PRINTS" id="PR00081">
    <property type="entry name" value="GDHRDH"/>
</dbReference>
<protein>
    <submittedName>
        <fullName evidence="4">Oxidoreductase</fullName>
        <ecNumber evidence="4">1.-.-.-</ecNumber>
    </submittedName>
</protein>
<dbReference type="InterPro" id="IPR002347">
    <property type="entry name" value="SDR_fam"/>
</dbReference>
<dbReference type="Gene3D" id="3.40.50.720">
    <property type="entry name" value="NAD(P)-binding Rossmann-like Domain"/>
    <property type="match status" value="1"/>
</dbReference>
<comment type="caution">
    <text evidence="4">The sequence shown here is derived from an EMBL/GenBank/DDBJ whole genome shotgun (WGS) entry which is preliminary data.</text>
</comment>
<evidence type="ECO:0000313" key="5">
    <source>
        <dbReference type="Proteomes" id="UP001225072"/>
    </source>
</evidence>
<dbReference type="PRINTS" id="PR00080">
    <property type="entry name" value="SDRFAMILY"/>
</dbReference>
<evidence type="ECO:0000256" key="2">
    <source>
        <dbReference type="ARBA" id="ARBA00023002"/>
    </source>
</evidence>
<dbReference type="EC" id="1.-.-.-" evidence="4"/>
<evidence type="ECO:0000256" key="1">
    <source>
        <dbReference type="ARBA" id="ARBA00006484"/>
    </source>
</evidence>
<dbReference type="InterPro" id="IPR020904">
    <property type="entry name" value="Sc_DH/Rdtase_CS"/>
</dbReference>
<dbReference type="Proteomes" id="UP001225072">
    <property type="component" value="Unassembled WGS sequence"/>
</dbReference>